<proteinExistence type="predicted"/>
<keyword evidence="1" id="KW-0812">Transmembrane</keyword>
<protein>
    <submittedName>
        <fullName evidence="2">Uncharacterized protein</fullName>
    </submittedName>
</protein>
<sequence length="57" mass="6358">MTRLLLNLIIMGILVLLLNWVFSTFVPSLGNYSLPISILLGVTAGFYIYTLIDNRIG</sequence>
<evidence type="ECO:0000313" key="3">
    <source>
        <dbReference type="Proteomes" id="UP001597519"/>
    </source>
</evidence>
<organism evidence="2 3">
    <name type="scientific">Corticicoccus populi</name>
    <dbReference type="NCBI Taxonomy" id="1812821"/>
    <lineage>
        <taxon>Bacteria</taxon>
        <taxon>Bacillati</taxon>
        <taxon>Bacillota</taxon>
        <taxon>Bacilli</taxon>
        <taxon>Bacillales</taxon>
        <taxon>Staphylococcaceae</taxon>
        <taxon>Corticicoccus</taxon>
    </lineage>
</organism>
<evidence type="ECO:0000313" key="2">
    <source>
        <dbReference type="EMBL" id="MFD2831502.1"/>
    </source>
</evidence>
<dbReference type="RefSeq" id="WP_377775812.1">
    <property type="nucleotide sequence ID" value="NZ_JBHUOQ010000005.1"/>
</dbReference>
<accession>A0ABW5WYR6</accession>
<keyword evidence="1" id="KW-1133">Transmembrane helix</keyword>
<keyword evidence="1" id="KW-0472">Membrane</keyword>
<feature type="transmembrane region" description="Helical" evidence="1">
    <location>
        <begin position="5"/>
        <end position="26"/>
    </location>
</feature>
<name>A0ABW5WYR6_9STAP</name>
<gene>
    <name evidence="2" type="ORF">ACFSX4_13580</name>
</gene>
<comment type="caution">
    <text evidence="2">The sequence shown here is derived from an EMBL/GenBank/DDBJ whole genome shotgun (WGS) entry which is preliminary data.</text>
</comment>
<reference evidence="3" key="1">
    <citation type="journal article" date="2019" name="Int. J. Syst. Evol. Microbiol.">
        <title>The Global Catalogue of Microorganisms (GCM) 10K type strain sequencing project: providing services to taxonomists for standard genome sequencing and annotation.</title>
        <authorList>
            <consortium name="The Broad Institute Genomics Platform"/>
            <consortium name="The Broad Institute Genome Sequencing Center for Infectious Disease"/>
            <person name="Wu L."/>
            <person name="Ma J."/>
        </authorList>
    </citation>
    <scope>NUCLEOTIDE SEQUENCE [LARGE SCALE GENOMIC DNA]</scope>
    <source>
        <strain evidence="3">KCTC 33575</strain>
    </source>
</reference>
<dbReference type="EMBL" id="JBHUOQ010000005">
    <property type="protein sequence ID" value="MFD2831502.1"/>
    <property type="molecule type" value="Genomic_DNA"/>
</dbReference>
<keyword evidence="3" id="KW-1185">Reference proteome</keyword>
<evidence type="ECO:0000256" key="1">
    <source>
        <dbReference type="SAM" id="Phobius"/>
    </source>
</evidence>
<dbReference type="Proteomes" id="UP001597519">
    <property type="component" value="Unassembled WGS sequence"/>
</dbReference>
<feature type="transmembrane region" description="Helical" evidence="1">
    <location>
        <begin position="32"/>
        <end position="52"/>
    </location>
</feature>